<feature type="binding site" evidence="10">
    <location>
        <position position="244"/>
    </location>
    <ligand>
        <name>Mg(2+)</name>
        <dbReference type="ChEBI" id="CHEBI:18420"/>
    </ligand>
</feature>
<comment type="subcellular location">
    <subcellularLocation>
        <location evidence="10">Cytoplasm</location>
    </subcellularLocation>
</comment>
<evidence type="ECO:0000256" key="7">
    <source>
        <dbReference type="ARBA" id="ARBA00022679"/>
    </source>
</evidence>
<evidence type="ECO:0000256" key="6">
    <source>
        <dbReference type="ARBA" id="ARBA00022605"/>
    </source>
</evidence>
<dbReference type="PROSITE" id="PS50991">
    <property type="entry name" value="PYR_CT"/>
    <property type="match status" value="1"/>
</dbReference>
<dbReference type="EMBL" id="JAKNCJ010000004">
    <property type="protein sequence ID" value="MCL6423621.1"/>
    <property type="molecule type" value="Genomic_DNA"/>
</dbReference>
<dbReference type="RefSeq" id="WP_249737793.1">
    <property type="nucleotide sequence ID" value="NZ_JAKNCJ010000004.1"/>
</dbReference>
<feature type="binding site" evidence="10">
    <location>
        <position position="280"/>
    </location>
    <ligand>
        <name>Mg(2+)</name>
        <dbReference type="ChEBI" id="CHEBI:18420"/>
    </ligand>
</feature>
<dbReference type="SUPFAM" id="SSF51569">
    <property type="entry name" value="Aldolase"/>
    <property type="match status" value="1"/>
</dbReference>
<organism evidence="12 13">
    <name type="scientific">Brachybacterium equifaecis</name>
    <dbReference type="NCBI Taxonomy" id="2910770"/>
    <lineage>
        <taxon>Bacteria</taxon>
        <taxon>Bacillati</taxon>
        <taxon>Actinomycetota</taxon>
        <taxon>Actinomycetes</taxon>
        <taxon>Micrococcales</taxon>
        <taxon>Dermabacteraceae</taxon>
        <taxon>Brachybacterium</taxon>
    </lineage>
</organism>
<keyword evidence="6 10" id="KW-0028">Amino-acid biosynthesis</keyword>
<dbReference type="InterPro" id="IPR000891">
    <property type="entry name" value="PYR_CT"/>
</dbReference>
<dbReference type="SMART" id="SM00917">
    <property type="entry name" value="LeuA_dimer"/>
    <property type="match status" value="1"/>
</dbReference>
<dbReference type="Pfam" id="PF00682">
    <property type="entry name" value="HMGL-like"/>
    <property type="match status" value="1"/>
</dbReference>
<dbReference type="Pfam" id="PF22615">
    <property type="entry name" value="IPMS_D2"/>
    <property type="match status" value="1"/>
</dbReference>
<comment type="caution">
    <text evidence="12">The sequence shown here is derived from an EMBL/GenBank/DDBJ whole genome shotgun (WGS) entry which is preliminary data.</text>
</comment>
<dbReference type="PROSITE" id="PS00816">
    <property type="entry name" value="AIPM_HOMOCIT_SYNTH_2"/>
    <property type="match status" value="1"/>
</dbReference>
<keyword evidence="9 10" id="KW-0100">Branched-chain amino acid biosynthesis</keyword>
<evidence type="ECO:0000256" key="1">
    <source>
        <dbReference type="ARBA" id="ARBA00000064"/>
    </source>
</evidence>
<dbReference type="Gene3D" id="3.20.20.70">
    <property type="entry name" value="Aldolase class I"/>
    <property type="match status" value="1"/>
</dbReference>
<keyword evidence="8 10" id="KW-0479">Metal-binding</keyword>
<dbReference type="PANTHER" id="PTHR46911">
    <property type="match status" value="1"/>
</dbReference>
<evidence type="ECO:0000256" key="3">
    <source>
        <dbReference type="ARBA" id="ARBA00009767"/>
    </source>
</evidence>
<comment type="pathway">
    <text evidence="2 10">Amino-acid biosynthesis; L-leucine biosynthesis; L-leucine from 3-methyl-2-oxobutanoate: step 1/4.</text>
</comment>
<dbReference type="InterPro" id="IPR054692">
    <property type="entry name" value="LeuA-like_post-cat"/>
</dbReference>
<dbReference type="InterPro" id="IPR002034">
    <property type="entry name" value="AIPM/Hcit_synth_CS"/>
</dbReference>
<evidence type="ECO:0000256" key="4">
    <source>
        <dbReference type="ARBA" id="ARBA00012973"/>
    </source>
</evidence>
<dbReference type="PROSITE" id="PS00815">
    <property type="entry name" value="AIPM_HOMOCIT_SYNTH_1"/>
    <property type="match status" value="1"/>
</dbReference>
<evidence type="ECO:0000313" key="13">
    <source>
        <dbReference type="Proteomes" id="UP001203761"/>
    </source>
</evidence>
<reference evidence="12" key="1">
    <citation type="submission" date="2022-02" db="EMBL/GenBank/DDBJ databases">
        <authorList>
            <person name="Lee M."/>
            <person name="Kim S.-J."/>
            <person name="Jung M.-Y."/>
        </authorList>
    </citation>
    <scope>NUCLEOTIDE SEQUENCE</scope>
    <source>
        <strain evidence="12">JHP9</strain>
    </source>
</reference>
<dbReference type="InterPro" id="IPR013709">
    <property type="entry name" value="2-isopropylmalate_synth_dimer"/>
</dbReference>
<dbReference type="InterPro" id="IPR013785">
    <property type="entry name" value="Aldolase_TIM"/>
</dbReference>
<comment type="function">
    <text evidence="10">Catalyzes the condensation of the acetyl group of acetyl-CoA with 3-methyl-2-oxobutanoate (2-ketoisovalerate) to form 3-carboxy-3-hydroxy-4-methylpentanoate (2-isopropylmalate).</text>
</comment>
<feature type="binding site" evidence="10">
    <location>
        <position position="246"/>
    </location>
    <ligand>
        <name>Mg(2+)</name>
        <dbReference type="ChEBI" id="CHEBI:18420"/>
    </ligand>
</feature>
<dbReference type="InterPro" id="IPR036230">
    <property type="entry name" value="LeuA_allosteric_dom_sf"/>
</dbReference>
<evidence type="ECO:0000256" key="10">
    <source>
        <dbReference type="HAMAP-Rule" id="MF_00572"/>
    </source>
</evidence>
<comment type="catalytic activity">
    <reaction evidence="1 10">
        <text>3-methyl-2-oxobutanoate + acetyl-CoA + H2O = (2S)-2-isopropylmalate + CoA + H(+)</text>
        <dbReference type="Rhea" id="RHEA:21524"/>
        <dbReference type="ChEBI" id="CHEBI:1178"/>
        <dbReference type="ChEBI" id="CHEBI:11851"/>
        <dbReference type="ChEBI" id="CHEBI:15377"/>
        <dbReference type="ChEBI" id="CHEBI:15378"/>
        <dbReference type="ChEBI" id="CHEBI:57287"/>
        <dbReference type="ChEBI" id="CHEBI:57288"/>
        <dbReference type="EC" id="2.3.3.13"/>
    </reaction>
</comment>
<dbReference type="EC" id="2.3.3.13" evidence="4 10"/>
<keyword evidence="10" id="KW-0460">Magnesium</keyword>
<evidence type="ECO:0000256" key="2">
    <source>
        <dbReference type="ARBA" id="ARBA00004689"/>
    </source>
</evidence>
<dbReference type="NCBIfam" id="NF002991">
    <property type="entry name" value="PRK03739.1"/>
    <property type="match status" value="1"/>
</dbReference>
<feature type="domain" description="Pyruvate carboxyltransferase" evidence="11">
    <location>
        <begin position="31"/>
        <end position="305"/>
    </location>
</feature>
<dbReference type="GO" id="GO:0003852">
    <property type="term" value="F:2-isopropylmalate synthase activity"/>
    <property type="evidence" value="ECO:0007669"/>
    <property type="project" value="UniProtKB-EC"/>
</dbReference>
<keyword evidence="13" id="KW-1185">Reference proteome</keyword>
<keyword evidence="7 10" id="KW-0808">Transferase</keyword>
<feature type="region of interest" description="Regulatory domain" evidence="10">
    <location>
        <begin position="447"/>
        <end position="571"/>
    </location>
</feature>
<dbReference type="NCBIfam" id="TIGR00970">
    <property type="entry name" value="leuA_yeast"/>
    <property type="match status" value="1"/>
</dbReference>
<protein>
    <recommendedName>
        <fullName evidence="4 10">2-isopropylmalate synthase</fullName>
        <ecNumber evidence="4 10">2.3.3.13</ecNumber>
    </recommendedName>
    <alternativeName>
        <fullName evidence="10">Alpha-IPM synthase</fullName>
    </alternativeName>
    <alternativeName>
        <fullName evidence="10">Alpha-isopropylmalate synthase</fullName>
    </alternativeName>
</protein>
<dbReference type="InterPro" id="IPR005668">
    <property type="entry name" value="IPM_Synthase"/>
</dbReference>
<gene>
    <name evidence="10 12" type="primary">leuA</name>
    <name evidence="12" type="ORF">Bequi_09520</name>
</gene>
<keyword evidence="10" id="KW-0963">Cytoplasm</keyword>
<sequence>MPAHKYLPFEEQIRVDLPDRTWPDARITRAPRWCAVDLRDGNQALIDPMNSERKLRMFELLVRMGYKEIEVGFPSASQTDFDFVRTLIEEDRIPEDVSIQVLTQSREHLIERTYEAIRGAKRAVVHLYNSTSIVQRDVVFRSDEDGVLDIAVQGALLCKKYEETIEGTDITYEYSPESYTGTELEYAVRVCNAVAEIFKPTPEHKMIVNLPATVEMATPNVYADSIEWMHRHLEPRDSIVLSLHPHNDRGTGVAAAELGYLAGADRIEGCLFGNGERTGNVDLVTLGLNLFSQGIDPQIDFSDMDEIRRTVEHCNQMRVPERSPYGGDLVFTAFSGSHQDAIKKGLERMESDAAAAGKDVDDLVWRVPYLPIDPRDIGRSYEAVIRVNSQSGKGGMAYLLRTEHGLDLPRRLQIEFSGIVQGLTDTGGGEVSPAALWECFQDEYLPSADRAKAWGRYGFRGVHQESAGDGADRIAVELRVGETEQTISGIGNGPLDAFVRALESKGVQLRILDYAEHALTEGEHSLAASYVECEIGDAIYWGVGIDGSTTRAALQAIVSALNRAERVRSAA</sequence>
<comment type="cofactor">
    <cofactor evidence="10">
        <name>Mg(2+)</name>
        <dbReference type="ChEBI" id="CHEBI:18420"/>
    </cofactor>
</comment>
<keyword evidence="12" id="KW-0012">Acyltransferase</keyword>
<dbReference type="Pfam" id="PF08502">
    <property type="entry name" value="LeuA_dimer"/>
    <property type="match status" value="1"/>
</dbReference>
<dbReference type="PANTHER" id="PTHR46911:SF1">
    <property type="entry name" value="2-ISOPROPYLMALATE SYNTHASE"/>
    <property type="match status" value="1"/>
</dbReference>
<feature type="binding site" evidence="10">
    <location>
        <position position="40"/>
    </location>
    <ligand>
        <name>Mg(2+)</name>
        <dbReference type="ChEBI" id="CHEBI:18420"/>
    </ligand>
</feature>
<comment type="subunit">
    <text evidence="10">Homodimer.</text>
</comment>
<evidence type="ECO:0000256" key="5">
    <source>
        <dbReference type="ARBA" id="ARBA00022430"/>
    </source>
</evidence>
<keyword evidence="5 10" id="KW-0432">Leucine biosynthesis</keyword>
<evidence type="ECO:0000259" key="11">
    <source>
        <dbReference type="PROSITE" id="PS50991"/>
    </source>
</evidence>
<comment type="similarity">
    <text evidence="3 10">Belongs to the alpha-IPM synthase/homocitrate synthase family. LeuA type 2 subfamily.</text>
</comment>
<dbReference type="CDD" id="cd07942">
    <property type="entry name" value="DRE_TIM_LeuA"/>
    <property type="match status" value="1"/>
</dbReference>
<dbReference type="InterPro" id="IPR039371">
    <property type="entry name" value="LeuA_N_DRE-TIM"/>
</dbReference>
<evidence type="ECO:0000256" key="9">
    <source>
        <dbReference type="ARBA" id="ARBA00023304"/>
    </source>
</evidence>
<dbReference type="Proteomes" id="UP001203761">
    <property type="component" value="Unassembled WGS sequence"/>
</dbReference>
<evidence type="ECO:0000313" key="12">
    <source>
        <dbReference type="EMBL" id="MCL6423621.1"/>
    </source>
</evidence>
<accession>A0ABT0R158</accession>
<name>A0ABT0R158_9MICO</name>
<proteinExistence type="inferred from homology"/>
<dbReference type="Gene3D" id="3.30.160.270">
    <property type="match status" value="1"/>
</dbReference>
<dbReference type="SUPFAM" id="SSF110921">
    <property type="entry name" value="2-isopropylmalate synthase LeuA, allosteric (dimerisation) domain"/>
    <property type="match status" value="1"/>
</dbReference>
<dbReference type="SUPFAM" id="SSF89000">
    <property type="entry name" value="post-HMGL domain-like"/>
    <property type="match status" value="1"/>
</dbReference>
<evidence type="ECO:0000256" key="8">
    <source>
        <dbReference type="ARBA" id="ARBA00022723"/>
    </source>
</evidence>
<dbReference type="HAMAP" id="MF_00572">
    <property type="entry name" value="LeuA_type2"/>
    <property type="match status" value="1"/>
</dbReference>